<dbReference type="InterPro" id="IPR029030">
    <property type="entry name" value="Caspase-like_dom_sf"/>
</dbReference>
<evidence type="ECO:0000256" key="2">
    <source>
        <dbReference type="RuleBase" id="RU003971"/>
    </source>
</evidence>
<dbReference type="PRINTS" id="PR00376">
    <property type="entry name" value="IL1BCENZYME"/>
</dbReference>
<dbReference type="PROSITE" id="PS01122">
    <property type="entry name" value="CASPASE_CYS"/>
    <property type="match status" value="1"/>
</dbReference>
<name>A0A3B4EY08_9CICH</name>
<dbReference type="InterPro" id="IPR015917">
    <property type="entry name" value="Pept_C14A"/>
</dbReference>
<dbReference type="InterPro" id="IPR002138">
    <property type="entry name" value="Pept_C14_p10"/>
</dbReference>
<dbReference type="PANTHER" id="PTHR47901:SF3">
    <property type="entry name" value="CASPASE-1"/>
    <property type="match status" value="1"/>
</dbReference>
<organism evidence="5">
    <name type="scientific">Pundamilia nyererei</name>
    <dbReference type="NCBI Taxonomy" id="303518"/>
    <lineage>
        <taxon>Eukaryota</taxon>
        <taxon>Metazoa</taxon>
        <taxon>Chordata</taxon>
        <taxon>Craniata</taxon>
        <taxon>Vertebrata</taxon>
        <taxon>Euteleostomi</taxon>
        <taxon>Actinopterygii</taxon>
        <taxon>Neopterygii</taxon>
        <taxon>Teleostei</taxon>
        <taxon>Neoteleostei</taxon>
        <taxon>Acanthomorphata</taxon>
        <taxon>Ovalentaria</taxon>
        <taxon>Cichlomorphae</taxon>
        <taxon>Cichliformes</taxon>
        <taxon>Cichlidae</taxon>
        <taxon>African cichlids</taxon>
        <taxon>Pseudocrenilabrinae</taxon>
        <taxon>Haplochromini</taxon>
        <taxon>Pundamilia</taxon>
    </lineage>
</organism>
<dbReference type="InterPro" id="IPR033139">
    <property type="entry name" value="Caspase_cys_AS"/>
</dbReference>
<evidence type="ECO:0000313" key="5">
    <source>
        <dbReference type="Ensembl" id="ENSPNYP00000002239.1"/>
    </source>
</evidence>
<comment type="similarity">
    <text evidence="1 2">Belongs to the peptidase C14A family.</text>
</comment>
<dbReference type="SUPFAM" id="SSF52129">
    <property type="entry name" value="Caspase-like"/>
    <property type="match status" value="1"/>
</dbReference>
<dbReference type="GO" id="GO:0097169">
    <property type="term" value="C:AIM2 inflammasome complex"/>
    <property type="evidence" value="ECO:0007669"/>
    <property type="project" value="TreeGrafter"/>
</dbReference>
<dbReference type="GO" id="GO:0050727">
    <property type="term" value="P:regulation of inflammatory response"/>
    <property type="evidence" value="ECO:0007669"/>
    <property type="project" value="TreeGrafter"/>
</dbReference>
<evidence type="ECO:0000259" key="4">
    <source>
        <dbReference type="PROSITE" id="PS50208"/>
    </source>
</evidence>
<sequence>NKMVKQKCETVDCQSDHFLLNYLLFQVYPVTKDSMSNRIALLINNIDFNGKMSKRNGAEQDQQAMLKLLGHLQYEVVLHQDLTAEVVFTARTCSFTSNSVFVVVMSHGGFGTISGSDQVDFEIDKIYECLNTKNCPDLRDKPKVIIIQACRGVEVDLSRQSLATENIGSPSENAKAGVVHVEKDFIGFHSSTRYTSSYRHPNRGSHFIHHICDVFRAVCCQDHIEELLKKVNLYLILSSKFY</sequence>
<dbReference type="GO" id="GO:0004197">
    <property type="term" value="F:cysteine-type endopeptidase activity"/>
    <property type="evidence" value="ECO:0007669"/>
    <property type="project" value="InterPro"/>
</dbReference>
<dbReference type="GeneTree" id="ENSGT00940000162428"/>
<evidence type="ECO:0008006" key="6">
    <source>
        <dbReference type="Google" id="ProtNLM"/>
    </source>
</evidence>
<dbReference type="InterPro" id="IPR002398">
    <property type="entry name" value="Pept_C14"/>
</dbReference>
<reference evidence="5" key="1">
    <citation type="submission" date="2023-09" db="UniProtKB">
        <authorList>
            <consortium name="Ensembl"/>
        </authorList>
    </citation>
    <scope>IDENTIFICATION</scope>
</reference>
<dbReference type="Pfam" id="PF00656">
    <property type="entry name" value="Peptidase_C14"/>
    <property type="match status" value="1"/>
</dbReference>
<proteinExistence type="inferred from homology"/>
<dbReference type="AlphaFoldDB" id="A0A3B4EY08"/>
<evidence type="ECO:0000259" key="3">
    <source>
        <dbReference type="PROSITE" id="PS50207"/>
    </source>
</evidence>
<dbReference type="PROSITE" id="PS50208">
    <property type="entry name" value="CASPASE_P20"/>
    <property type="match status" value="1"/>
</dbReference>
<accession>A0A3B4EY08</accession>
<dbReference type="Ensembl" id="ENSPNYT00000002295.1">
    <property type="protein sequence ID" value="ENSPNYP00000002239.1"/>
    <property type="gene ID" value="ENSPNYG00000001721.1"/>
</dbReference>
<evidence type="ECO:0000256" key="1">
    <source>
        <dbReference type="ARBA" id="ARBA00010134"/>
    </source>
</evidence>
<dbReference type="GO" id="GO:0006508">
    <property type="term" value="P:proteolysis"/>
    <property type="evidence" value="ECO:0007669"/>
    <property type="project" value="InterPro"/>
</dbReference>
<dbReference type="SMART" id="SM00115">
    <property type="entry name" value="CASc"/>
    <property type="match status" value="1"/>
</dbReference>
<dbReference type="InterPro" id="IPR011600">
    <property type="entry name" value="Pept_C14_caspase"/>
</dbReference>
<feature type="domain" description="Caspase family p20" evidence="4">
    <location>
        <begin position="36"/>
        <end position="154"/>
    </location>
</feature>
<feature type="domain" description="Caspase family p10" evidence="3">
    <location>
        <begin position="179"/>
        <end position="242"/>
    </location>
</feature>
<dbReference type="GO" id="GO:0072557">
    <property type="term" value="C:IPAF inflammasome complex"/>
    <property type="evidence" value="ECO:0007669"/>
    <property type="project" value="TreeGrafter"/>
</dbReference>
<dbReference type="Gene3D" id="3.40.50.1460">
    <property type="match status" value="1"/>
</dbReference>
<dbReference type="PANTHER" id="PTHR47901">
    <property type="entry name" value="CASPASE RECRUITMENT DOMAIN-CONTAINING PROTEIN 18"/>
    <property type="match status" value="1"/>
</dbReference>
<dbReference type="InterPro" id="IPR001309">
    <property type="entry name" value="Pept_C14_p20"/>
</dbReference>
<dbReference type="GO" id="GO:0072559">
    <property type="term" value="C:NLRP3 inflammasome complex"/>
    <property type="evidence" value="ECO:0007669"/>
    <property type="project" value="TreeGrafter"/>
</dbReference>
<protein>
    <recommendedName>
        <fullName evidence="6">Caspase family p20 domain-containing protein</fullName>
    </recommendedName>
</protein>
<dbReference type="PROSITE" id="PS50207">
    <property type="entry name" value="CASPASE_P10"/>
    <property type="match status" value="1"/>
</dbReference>